<proteinExistence type="inferred from homology"/>
<dbReference type="AlphaFoldDB" id="A0A6N6W078"/>
<gene>
    <name evidence="8" type="ORF">GCL60_03700</name>
</gene>
<dbReference type="InterPro" id="IPR006096">
    <property type="entry name" value="Glu/Leu/Phe/Val/Trp_DH_C"/>
</dbReference>
<dbReference type="SUPFAM" id="SSF53223">
    <property type="entry name" value="Aminoacid dehydrogenase-like, N-terminal domain"/>
    <property type="match status" value="1"/>
</dbReference>
<sequence length="365" mass="39809">MKVFSQIESMGHEQIVFCNDPASGLKAIIAIHDTTLGPALGGTRLLPYENEEDALLDVLRLSRGMTYKAACAGLSLGGGKAVIIADPKQKTEQMFRSFGRFVQSLSGRYITAEDMNTNVTNMDHIRLETKFVTGVSAGLGGSGDPSFMTAKGTFYGMQAAVRHRLGRSDFHGLKVSIQGVGAVGKHLCQMLHDKGAKLYISDIDDKKLKEMHSLYNATIVSEKELYSLDLDVYAPCARGATLNTSNIQMFKTKVIAGCANNQLEDEEKHAKMLKDLKILYAPDFVINAGGLINVANEITGYQLEKVESEVARIASTLETIFIEADKLGITTQDASKRFAEKRIKSVSNLKSMSQLETSAIGKLKK</sequence>
<dbReference type="GO" id="GO:0006520">
    <property type="term" value="P:amino acid metabolic process"/>
    <property type="evidence" value="ECO:0007669"/>
    <property type="project" value="InterPro"/>
</dbReference>
<reference evidence="8 9" key="1">
    <citation type="submission" date="2019-10" db="EMBL/GenBank/DDBJ databases">
        <title>New species of Slilvanegrellaceae.</title>
        <authorList>
            <person name="Pitt A."/>
            <person name="Hahn M.W."/>
        </authorList>
    </citation>
    <scope>NUCLEOTIDE SEQUENCE [LARGE SCALE GENOMIC DNA]</scope>
    <source>
        <strain evidence="8 9">SP-Ram-0.45-NSY-1</strain>
    </source>
</reference>
<dbReference type="FunFam" id="3.40.50.10860:FF:000010">
    <property type="entry name" value="Leucine dehydrogenase"/>
    <property type="match status" value="1"/>
</dbReference>
<feature type="binding site" evidence="5">
    <location>
        <begin position="179"/>
        <end position="184"/>
    </location>
    <ligand>
        <name>NAD(+)</name>
        <dbReference type="ChEBI" id="CHEBI:57540"/>
    </ligand>
</feature>
<dbReference type="GO" id="GO:0000166">
    <property type="term" value="F:nucleotide binding"/>
    <property type="evidence" value="ECO:0007669"/>
    <property type="project" value="UniProtKB-KW"/>
</dbReference>
<dbReference type="PROSITE" id="PS00074">
    <property type="entry name" value="GLFV_DEHYDROGENASE"/>
    <property type="match status" value="1"/>
</dbReference>
<evidence type="ECO:0000256" key="3">
    <source>
        <dbReference type="ARBA" id="ARBA00023027"/>
    </source>
</evidence>
<dbReference type="Proteomes" id="UP000437748">
    <property type="component" value="Unassembled WGS sequence"/>
</dbReference>
<dbReference type="SUPFAM" id="SSF51735">
    <property type="entry name" value="NAD(P)-binding Rossmann-fold domains"/>
    <property type="match status" value="1"/>
</dbReference>
<dbReference type="InterPro" id="IPR046346">
    <property type="entry name" value="Aminoacid_DH-like_N_sf"/>
</dbReference>
<dbReference type="Pfam" id="PF00208">
    <property type="entry name" value="ELFV_dehydrog"/>
    <property type="match status" value="2"/>
</dbReference>
<dbReference type="CDD" id="cd01075">
    <property type="entry name" value="NAD_bind_Leu_Phe_Val_DH"/>
    <property type="match status" value="1"/>
</dbReference>
<dbReference type="PRINTS" id="PR00082">
    <property type="entry name" value="GLFDHDRGNASE"/>
</dbReference>
<feature type="domain" description="Glutamate/phenylalanine/leucine/valine/L-tryptophan dehydrogenase C-terminal" evidence="7">
    <location>
        <begin position="143"/>
        <end position="351"/>
    </location>
</feature>
<evidence type="ECO:0000256" key="5">
    <source>
        <dbReference type="PIRSR" id="PIRSR000188-2"/>
    </source>
</evidence>
<dbReference type="RefSeq" id="WP_153418575.1">
    <property type="nucleotide sequence ID" value="NZ_WFLM01000001.1"/>
</dbReference>
<dbReference type="PIRSF" id="PIRSF000188">
    <property type="entry name" value="Phe_leu_dh"/>
    <property type="match status" value="1"/>
</dbReference>
<organism evidence="8 9">
    <name type="scientific">Silvanigrella paludirubra</name>
    <dbReference type="NCBI Taxonomy" id="2499159"/>
    <lineage>
        <taxon>Bacteria</taxon>
        <taxon>Pseudomonadati</taxon>
        <taxon>Bdellovibrionota</taxon>
        <taxon>Oligoflexia</taxon>
        <taxon>Silvanigrellales</taxon>
        <taxon>Silvanigrellaceae</taxon>
        <taxon>Silvanigrella</taxon>
    </lineage>
</organism>
<evidence type="ECO:0000256" key="2">
    <source>
        <dbReference type="ARBA" id="ARBA00023002"/>
    </source>
</evidence>
<keyword evidence="2 6" id="KW-0560">Oxidoreductase</keyword>
<protein>
    <submittedName>
        <fullName evidence="8">Leucine dehydrogenase</fullName>
    </submittedName>
</protein>
<name>A0A6N6W078_9BACT</name>
<dbReference type="Pfam" id="PF02812">
    <property type="entry name" value="ELFV_dehydrog_N"/>
    <property type="match status" value="1"/>
</dbReference>
<evidence type="ECO:0000256" key="4">
    <source>
        <dbReference type="PIRSR" id="PIRSR000188-1"/>
    </source>
</evidence>
<dbReference type="Gene3D" id="3.40.50.10860">
    <property type="entry name" value="Leucine Dehydrogenase, chain A, domain 1"/>
    <property type="match status" value="1"/>
</dbReference>
<keyword evidence="9" id="KW-1185">Reference proteome</keyword>
<dbReference type="InterPro" id="IPR033524">
    <property type="entry name" value="Glu/Leu/Phe/Val_DH_AS"/>
</dbReference>
<dbReference type="InterPro" id="IPR006095">
    <property type="entry name" value="Glu/Leu/Phe/Val/Trp_DH"/>
</dbReference>
<comment type="similarity">
    <text evidence="1 6">Belongs to the Glu/Leu/Phe/Val dehydrogenases family.</text>
</comment>
<evidence type="ECO:0000256" key="6">
    <source>
        <dbReference type="RuleBase" id="RU004417"/>
    </source>
</evidence>
<dbReference type="EMBL" id="WFLM01000001">
    <property type="protein sequence ID" value="KAB8041052.1"/>
    <property type="molecule type" value="Genomic_DNA"/>
</dbReference>
<dbReference type="PANTHER" id="PTHR42722">
    <property type="entry name" value="LEUCINE DEHYDROGENASE"/>
    <property type="match status" value="1"/>
</dbReference>
<comment type="caution">
    <text evidence="8">The sequence shown here is derived from an EMBL/GenBank/DDBJ whole genome shotgun (WGS) entry which is preliminary data.</text>
</comment>
<evidence type="ECO:0000313" key="8">
    <source>
        <dbReference type="EMBL" id="KAB8041052.1"/>
    </source>
</evidence>
<evidence type="ECO:0000313" key="9">
    <source>
        <dbReference type="Proteomes" id="UP000437748"/>
    </source>
</evidence>
<dbReference type="OrthoDB" id="5288684at2"/>
<dbReference type="InterPro" id="IPR006097">
    <property type="entry name" value="Glu/Leu/Phe/Val/Trp_DH_dimer"/>
</dbReference>
<keyword evidence="3 5" id="KW-0520">NAD</keyword>
<dbReference type="InterPro" id="IPR016211">
    <property type="entry name" value="Glu/Phe/Leu/Val/Trp_DH_bac/arc"/>
</dbReference>
<dbReference type="Gene3D" id="3.40.50.720">
    <property type="entry name" value="NAD(P)-binding Rossmann-like Domain"/>
    <property type="match status" value="1"/>
</dbReference>
<feature type="active site" description="Proton donor/acceptor" evidence="4">
    <location>
        <position position="80"/>
    </location>
</feature>
<dbReference type="SMART" id="SM00839">
    <property type="entry name" value="ELFV_dehydrog"/>
    <property type="match status" value="1"/>
</dbReference>
<keyword evidence="5" id="KW-0547">Nucleotide-binding</keyword>
<accession>A0A6N6W078</accession>
<dbReference type="InterPro" id="IPR036291">
    <property type="entry name" value="NAD(P)-bd_dom_sf"/>
</dbReference>
<dbReference type="PANTHER" id="PTHR42722:SF1">
    <property type="entry name" value="VALINE DEHYDROGENASE"/>
    <property type="match status" value="1"/>
</dbReference>
<evidence type="ECO:0000256" key="1">
    <source>
        <dbReference type="ARBA" id="ARBA00006382"/>
    </source>
</evidence>
<dbReference type="GO" id="GO:0016639">
    <property type="term" value="F:oxidoreductase activity, acting on the CH-NH2 group of donors, NAD or NADP as acceptor"/>
    <property type="evidence" value="ECO:0007669"/>
    <property type="project" value="InterPro"/>
</dbReference>
<evidence type="ECO:0000259" key="7">
    <source>
        <dbReference type="SMART" id="SM00839"/>
    </source>
</evidence>